<keyword evidence="3 7" id="KW-0328">Glycosyltransferase</keyword>
<comment type="pathway">
    <text evidence="1 7">Glycan biosynthesis; glycogen biosynthesis.</text>
</comment>
<evidence type="ECO:0000256" key="8">
    <source>
        <dbReference type="SAM" id="MobiDB-lite"/>
    </source>
</evidence>
<dbReference type="Proteomes" id="UP000192578">
    <property type="component" value="Unassembled WGS sequence"/>
</dbReference>
<name>A0A1W0X1R8_HYPEX</name>
<dbReference type="Gene3D" id="3.40.50.2000">
    <property type="entry name" value="Glycogen Phosphorylase B"/>
    <property type="match status" value="2"/>
</dbReference>
<keyword evidence="10" id="KW-1185">Reference proteome</keyword>
<organism evidence="9 10">
    <name type="scientific">Hypsibius exemplaris</name>
    <name type="common">Freshwater tardigrade</name>
    <dbReference type="NCBI Taxonomy" id="2072580"/>
    <lineage>
        <taxon>Eukaryota</taxon>
        <taxon>Metazoa</taxon>
        <taxon>Ecdysozoa</taxon>
        <taxon>Tardigrada</taxon>
        <taxon>Eutardigrada</taxon>
        <taxon>Parachela</taxon>
        <taxon>Hypsibioidea</taxon>
        <taxon>Hypsibiidae</taxon>
        <taxon>Hypsibius</taxon>
    </lineage>
</organism>
<dbReference type="GO" id="GO:0004373">
    <property type="term" value="F:alpha-1,4-glucan glucosyltransferase (UDP-glucose donor) activity"/>
    <property type="evidence" value="ECO:0007669"/>
    <property type="project" value="UniProtKB-EC"/>
</dbReference>
<dbReference type="AlphaFoldDB" id="A0A1W0X1R8"/>
<comment type="similarity">
    <text evidence="2 7">Belongs to the glycosyltransferase 3 family.</text>
</comment>
<evidence type="ECO:0000256" key="3">
    <source>
        <dbReference type="ARBA" id="ARBA00022676"/>
    </source>
</evidence>
<evidence type="ECO:0000313" key="9">
    <source>
        <dbReference type="EMBL" id="OQV21408.1"/>
    </source>
</evidence>
<evidence type="ECO:0000256" key="6">
    <source>
        <dbReference type="ARBA" id="ARBA00047345"/>
    </source>
</evidence>
<evidence type="ECO:0000313" key="10">
    <source>
        <dbReference type="Proteomes" id="UP000192578"/>
    </source>
</evidence>
<keyword evidence="4 7" id="KW-0808">Transferase</keyword>
<proteinExistence type="inferred from homology"/>
<dbReference type="GO" id="GO:0005737">
    <property type="term" value="C:cytoplasm"/>
    <property type="evidence" value="ECO:0007669"/>
    <property type="project" value="TreeGrafter"/>
</dbReference>
<dbReference type="InterPro" id="IPR008631">
    <property type="entry name" value="Glycogen_synth"/>
</dbReference>
<feature type="compositionally biased region" description="Basic residues" evidence="8">
    <location>
        <begin position="546"/>
        <end position="567"/>
    </location>
</feature>
<dbReference type="EMBL" id="MTYJ01000023">
    <property type="protein sequence ID" value="OQV21408.1"/>
    <property type="molecule type" value="Genomic_DNA"/>
</dbReference>
<protein>
    <recommendedName>
        <fullName evidence="7">Glycogen [starch] synthase</fullName>
        <ecNumber evidence="7">2.4.1.11</ecNumber>
    </recommendedName>
</protein>
<dbReference type="PANTHER" id="PTHR10176">
    <property type="entry name" value="GLYCOGEN SYNTHASE"/>
    <property type="match status" value="1"/>
</dbReference>
<evidence type="ECO:0000256" key="7">
    <source>
        <dbReference type="RuleBase" id="RU363104"/>
    </source>
</evidence>
<accession>A0A1W0X1R8</accession>
<dbReference type="Gene3D" id="6.10.260.10">
    <property type="match status" value="1"/>
</dbReference>
<evidence type="ECO:0000256" key="2">
    <source>
        <dbReference type="ARBA" id="ARBA00010686"/>
    </source>
</evidence>
<dbReference type="GO" id="GO:0005978">
    <property type="term" value="P:glycogen biosynthetic process"/>
    <property type="evidence" value="ECO:0007669"/>
    <property type="project" value="UniProtKB-UniPathway"/>
</dbReference>
<dbReference type="PANTHER" id="PTHR10176:SF3">
    <property type="entry name" value="GLYCOGEN [STARCH] SYNTHASE"/>
    <property type="match status" value="1"/>
</dbReference>
<comment type="caution">
    <text evidence="9">The sequence shown here is derived from an EMBL/GenBank/DDBJ whole genome shotgun (WGS) entry which is preliminary data.</text>
</comment>
<evidence type="ECO:0000256" key="1">
    <source>
        <dbReference type="ARBA" id="ARBA00004964"/>
    </source>
</evidence>
<reference evidence="10" key="1">
    <citation type="submission" date="2017-01" db="EMBL/GenBank/DDBJ databases">
        <title>Comparative genomics of anhydrobiosis in the tardigrade Hypsibius dujardini.</title>
        <authorList>
            <person name="Yoshida Y."/>
            <person name="Koutsovoulos G."/>
            <person name="Laetsch D."/>
            <person name="Stevens L."/>
            <person name="Kumar S."/>
            <person name="Horikawa D."/>
            <person name="Ishino K."/>
            <person name="Komine S."/>
            <person name="Tomita M."/>
            <person name="Blaxter M."/>
            <person name="Arakawa K."/>
        </authorList>
    </citation>
    <scope>NUCLEOTIDE SEQUENCE [LARGE SCALE GENOMIC DNA]</scope>
    <source>
        <strain evidence="10">Z151</strain>
    </source>
</reference>
<gene>
    <name evidence="9" type="ORF">BV898_04617</name>
</gene>
<dbReference type="OrthoDB" id="6335297at2759"/>
<sequence length="567" mass="63955">MSQTRGNIQADLLFEVSSEVINKVGGIFTVIKSKAHVTAQEYGKRYFLLGSYNEHQCRQDLEPCAPEQPEVVNALNQLRSEDVKVQQYSHPVNIVGHFHEWISAIGLILIQQTGVEMSTVFTTHATLLGRHLSAGQVDLQYVLHNYFDCDQEAANRGFYYRYCIEKVAANIAHVFTTVSKTTADEAERFLGRYPDLVTPNGMACDANVATETLQKEHRSAKEKIHDFVRGHFYGHLSFDLGKTLYMFLAGRYEYYNKGCDFFIEALARLNHRLQCEGTDVTVVAFIIMPAATNGYNRASLQGQLVRKQLQKAAEQLRDIFPPTMVNSCLSGMVPDFDGLSDSEEMDYLKACFRNVAPDTEPPICTHNMVDDVFDPVLNEIRRCQLFNSKADRVKVIFHAEFLSPSSPVLPMGYDEFVNGCHLGVFPSAYEPWGYTPAECAIMGVPSVTTNLSGFGCFIADFVPDPDDYGIFIINRKSQSIEQAVEQLTCYLHRFTQQTQTERGQQRRKTELLRRVLDWRTLGVAYTKARCTAIQIHTGVVDQPPKKSTKKSFKLKLSPRGKKVAPTT</sequence>
<dbReference type="SUPFAM" id="SSF53756">
    <property type="entry name" value="UDP-Glycosyltransferase/glycogen phosphorylase"/>
    <property type="match status" value="2"/>
</dbReference>
<dbReference type="EC" id="2.4.1.11" evidence="7"/>
<dbReference type="UniPathway" id="UPA00164"/>
<evidence type="ECO:0000256" key="4">
    <source>
        <dbReference type="ARBA" id="ARBA00022679"/>
    </source>
</evidence>
<evidence type="ECO:0000256" key="5">
    <source>
        <dbReference type="ARBA" id="ARBA00023056"/>
    </source>
</evidence>
<comment type="catalytic activity">
    <reaction evidence="6">
        <text>[(1-&gt;4)-alpha-D-glucosyl](n) + UDP-alpha-D-glucose = [(1-&gt;4)-alpha-D-glucosyl](n+1) + UDP + H(+)</text>
        <dbReference type="Rhea" id="RHEA:18549"/>
        <dbReference type="Rhea" id="RHEA-COMP:9584"/>
        <dbReference type="Rhea" id="RHEA-COMP:9587"/>
        <dbReference type="ChEBI" id="CHEBI:15378"/>
        <dbReference type="ChEBI" id="CHEBI:15444"/>
        <dbReference type="ChEBI" id="CHEBI:58223"/>
        <dbReference type="ChEBI" id="CHEBI:58885"/>
        <dbReference type="EC" id="2.4.1.11"/>
    </reaction>
    <physiologicalReaction direction="left-to-right" evidence="6">
        <dbReference type="Rhea" id="RHEA:18550"/>
    </physiologicalReaction>
</comment>
<comment type="function">
    <text evidence="7">Transfers the glycosyl residue from UDP-Glc to the non-reducing end of alpha-1,4-glucan.</text>
</comment>
<feature type="region of interest" description="Disordered" evidence="8">
    <location>
        <begin position="542"/>
        <end position="567"/>
    </location>
</feature>
<keyword evidence="5 7" id="KW-0320">Glycogen biosynthesis</keyword>
<dbReference type="Pfam" id="PF05693">
    <property type="entry name" value="Glycogen_syn"/>
    <property type="match status" value="2"/>
</dbReference>